<protein>
    <submittedName>
        <fullName evidence="1">Uncharacterized protein</fullName>
    </submittedName>
</protein>
<dbReference type="EMBL" id="JAIWYP010000001">
    <property type="protein sequence ID" value="KAH3897653.1"/>
    <property type="molecule type" value="Genomic_DNA"/>
</dbReference>
<dbReference type="AlphaFoldDB" id="A0A9D4NMV4"/>
<evidence type="ECO:0000313" key="1">
    <source>
        <dbReference type="EMBL" id="KAH3897653.1"/>
    </source>
</evidence>
<proteinExistence type="predicted"/>
<keyword evidence="2" id="KW-1185">Reference proteome</keyword>
<sequence length="108" mass="12133">MGLMPYETIIAIAHPACIFLSLCTLTSCRLPIWLNYTLTSPYNATFCLAPFGRTRCTLTSPYYATFCLAPLGRTRCTLTSPYYATFCLAPFERTRCTLTSRRLPIGLN</sequence>
<dbReference type="Proteomes" id="UP000828390">
    <property type="component" value="Unassembled WGS sequence"/>
</dbReference>
<name>A0A9D4NMV4_DREPO</name>
<reference evidence="1" key="1">
    <citation type="journal article" date="2019" name="bioRxiv">
        <title>The Genome of the Zebra Mussel, Dreissena polymorpha: A Resource for Invasive Species Research.</title>
        <authorList>
            <person name="McCartney M.A."/>
            <person name="Auch B."/>
            <person name="Kono T."/>
            <person name="Mallez S."/>
            <person name="Zhang Y."/>
            <person name="Obille A."/>
            <person name="Becker A."/>
            <person name="Abrahante J.E."/>
            <person name="Garbe J."/>
            <person name="Badalamenti J.P."/>
            <person name="Herman A."/>
            <person name="Mangelson H."/>
            <person name="Liachko I."/>
            <person name="Sullivan S."/>
            <person name="Sone E.D."/>
            <person name="Koren S."/>
            <person name="Silverstein K.A.T."/>
            <person name="Beckman K.B."/>
            <person name="Gohl D.M."/>
        </authorList>
    </citation>
    <scope>NUCLEOTIDE SEQUENCE</scope>
    <source>
        <strain evidence="1">Duluth1</strain>
        <tissue evidence="1">Whole animal</tissue>
    </source>
</reference>
<reference evidence="1" key="2">
    <citation type="submission" date="2020-11" db="EMBL/GenBank/DDBJ databases">
        <authorList>
            <person name="McCartney M.A."/>
            <person name="Auch B."/>
            <person name="Kono T."/>
            <person name="Mallez S."/>
            <person name="Becker A."/>
            <person name="Gohl D.M."/>
            <person name="Silverstein K.A.T."/>
            <person name="Koren S."/>
            <person name="Bechman K.B."/>
            <person name="Herman A."/>
            <person name="Abrahante J.E."/>
            <person name="Garbe J."/>
        </authorList>
    </citation>
    <scope>NUCLEOTIDE SEQUENCE</scope>
    <source>
        <strain evidence="1">Duluth1</strain>
        <tissue evidence="1">Whole animal</tissue>
    </source>
</reference>
<organism evidence="1 2">
    <name type="scientific">Dreissena polymorpha</name>
    <name type="common">Zebra mussel</name>
    <name type="synonym">Mytilus polymorpha</name>
    <dbReference type="NCBI Taxonomy" id="45954"/>
    <lineage>
        <taxon>Eukaryota</taxon>
        <taxon>Metazoa</taxon>
        <taxon>Spiralia</taxon>
        <taxon>Lophotrochozoa</taxon>
        <taxon>Mollusca</taxon>
        <taxon>Bivalvia</taxon>
        <taxon>Autobranchia</taxon>
        <taxon>Heteroconchia</taxon>
        <taxon>Euheterodonta</taxon>
        <taxon>Imparidentia</taxon>
        <taxon>Neoheterodontei</taxon>
        <taxon>Myida</taxon>
        <taxon>Dreissenoidea</taxon>
        <taxon>Dreissenidae</taxon>
        <taxon>Dreissena</taxon>
    </lineage>
</organism>
<gene>
    <name evidence="1" type="ORF">DPMN_021846</name>
</gene>
<comment type="caution">
    <text evidence="1">The sequence shown here is derived from an EMBL/GenBank/DDBJ whole genome shotgun (WGS) entry which is preliminary data.</text>
</comment>
<accession>A0A9D4NMV4</accession>
<evidence type="ECO:0000313" key="2">
    <source>
        <dbReference type="Proteomes" id="UP000828390"/>
    </source>
</evidence>